<proteinExistence type="predicted"/>
<accession>A0A6D2JQG3</accession>
<reference evidence="2" key="1">
    <citation type="submission" date="2020-01" db="EMBL/GenBank/DDBJ databases">
        <authorList>
            <person name="Mishra B."/>
        </authorList>
    </citation>
    <scope>NUCLEOTIDE SEQUENCE [LARGE SCALE GENOMIC DNA]</scope>
</reference>
<keyword evidence="3" id="KW-1185">Reference proteome</keyword>
<keyword evidence="1" id="KW-0472">Membrane</keyword>
<evidence type="ECO:0008006" key="4">
    <source>
        <dbReference type="Google" id="ProtNLM"/>
    </source>
</evidence>
<dbReference type="Proteomes" id="UP000467841">
    <property type="component" value="Unassembled WGS sequence"/>
</dbReference>
<name>A0A6D2JQG3_9BRAS</name>
<evidence type="ECO:0000313" key="2">
    <source>
        <dbReference type="EMBL" id="CAA7041633.1"/>
    </source>
</evidence>
<dbReference type="OrthoDB" id="998583at2759"/>
<keyword evidence="1" id="KW-0812">Transmembrane</keyword>
<dbReference type="EMBL" id="CACVBM020001251">
    <property type="protein sequence ID" value="CAA7041633.1"/>
    <property type="molecule type" value="Genomic_DNA"/>
</dbReference>
<keyword evidence="1" id="KW-1133">Transmembrane helix</keyword>
<feature type="transmembrane region" description="Helical" evidence="1">
    <location>
        <begin position="37"/>
        <end position="56"/>
    </location>
</feature>
<sequence>MDTHKADLLKEKENENLEDEARVEIEVKKLQKMEKKINVFVMCVIFLLVGSSLMLGRVDCRALRSKLLRDINGQDQSTVAMKVKKASSSQGALMRSYGFRLASGPSRRGRGH</sequence>
<protein>
    <recommendedName>
        <fullName evidence="4">Transmembrane protein</fullName>
    </recommendedName>
</protein>
<evidence type="ECO:0000256" key="1">
    <source>
        <dbReference type="SAM" id="Phobius"/>
    </source>
</evidence>
<comment type="caution">
    <text evidence="2">The sequence shown here is derived from an EMBL/GenBank/DDBJ whole genome shotgun (WGS) entry which is preliminary data.</text>
</comment>
<gene>
    <name evidence="2" type="ORF">MERR_LOCUS28868</name>
</gene>
<dbReference type="AlphaFoldDB" id="A0A6D2JQG3"/>
<organism evidence="2 3">
    <name type="scientific">Microthlaspi erraticum</name>
    <dbReference type="NCBI Taxonomy" id="1685480"/>
    <lineage>
        <taxon>Eukaryota</taxon>
        <taxon>Viridiplantae</taxon>
        <taxon>Streptophyta</taxon>
        <taxon>Embryophyta</taxon>
        <taxon>Tracheophyta</taxon>
        <taxon>Spermatophyta</taxon>
        <taxon>Magnoliopsida</taxon>
        <taxon>eudicotyledons</taxon>
        <taxon>Gunneridae</taxon>
        <taxon>Pentapetalae</taxon>
        <taxon>rosids</taxon>
        <taxon>malvids</taxon>
        <taxon>Brassicales</taxon>
        <taxon>Brassicaceae</taxon>
        <taxon>Coluteocarpeae</taxon>
        <taxon>Microthlaspi</taxon>
    </lineage>
</organism>
<evidence type="ECO:0000313" key="3">
    <source>
        <dbReference type="Proteomes" id="UP000467841"/>
    </source>
</evidence>